<dbReference type="PROSITE" id="PS50011">
    <property type="entry name" value="PROTEIN_KINASE_DOM"/>
    <property type="match status" value="1"/>
</dbReference>
<evidence type="ECO:0000313" key="2">
    <source>
        <dbReference type="EMBL" id="KXZ54854.1"/>
    </source>
</evidence>
<evidence type="ECO:0000259" key="1">
    <source>
        <dbReference type="PROSITE" id="PS50011"/>
    </source>
</evidence>
<name>A0A150GYI6_GONPE</name>
<dbReference type="InterPro" id="IPR011009">
    <property type="entry name" value="Kinase-like_dom_sf"/>
</dbReference>
<dbReference type="InterPro" id="IPR000719">
    <property type="entry name" value="Prot_kinase_dom"/>
</dbReference>
<evidence type="ECO:0000313" key="3">
    <source>
        <dbReference type="Proteomes" id="UP000075714"/>
    </source>
</evidence>
<sequence length="517" mass="56824">MGLYNCTLILTKEEFTFWSFLEPSGDDYIQLASYFGRYTTLVDVRYQVSNELFNTQQRNNILQITGDAQGHLGEDFATLTTGLWAFNVSNWRVLEQQRIVLEGVALVVSQQEVDYYLASTVESDGQSANRWIAAFKVERYDTVNRSWVYYSTLATRRFAAQKINITSTVPDEFDSISLPMSGASGVGIVTSSDAGTWKGLQVAVKTLLVQGDSKQSRQFLTEAAISASLQHTNIVTTYLYELRPLDEVDIRQGSSNAELQLHSSEGSRGSDTPSVLEPRSCWKLYIVQEYCELGTLKAAIDQGYFKGKGGGRQPNLAFLLTVATDIALGLVHVHSKDVVHGDITVSNVLLQTAQSRPHGCIAKLADFGLSIKLDHGHSHHSHMYGGTPHYMAPERSRGVLAKPCDIYSLGVCLWELYCGTPPWRRHAAGAHNARYGGEGGDSYGSSMDTGSHGQLPWVDAQPHDGDGLNDMDSLCFPRSCPHEYATLVRSCLSSDPCARPTAAGLAAALQALQRRYS</sequence>
<reference evidence="3" key="1">
    <citation type="journal article" date="2016" name="Nat. Commun.">
        <title>The Gonium pectorale genome demonstrates co-option of cell cycle regulation during the evolution of multicellularity.</title>
        <authorList>
            <person name="Hanschen E.R."/>
            <person name="Marriage T.N."/>
            <person name="Ferris P.J."/>
            <person name="Hamaji T."/>
            <person name="Toyoda A."/>
            <person name="Fujiyama A."/>
            <person name="Neme R."/>
            <person name="Noguchi H."/>
            <person name="Minakuchi Y."/>
            <person name="Suzuki M."/>
            <person name="Kawai-Toyooka H."/>
            <person name="Smith D.R."/>
            <person name="Sparks H."/>
            <person name="Anderson J."/>
            <person name="Bakaric R."/>
            <person name="Luria V."/>
            <person name="Karger A."/>
            <person name="Kirschner M.W."/>
            <person name="Durand P.M."/>
            <person name="Michod R.E."/>
            <person name="Nozaki H."/>
            <person name="Olson B.J."/>
        </authorList>
    </citation>
    <scope>NUCLEOTIDE SEQUENCE [LARGE SCALE GENOMIC DNA]</scope>
    <source>
        <strain evidence="3">NIES-2863</strain>
    </source>
</reference>
<dbReference type="STRING" id="33097.A0A150GYI6"/>
<dbReference type="PANTHER" id="PTHR44329:SF214">
    <property type="entry name" value="PROTEIN KINASE DOMAIN-CONTAINING PROTEIN"/>
    <property type="match status" value="1"/>
</dbReference>
<comment type="caution">
    <text evidence="2">The sequence shown here is derived from an EMBL/GenBank/DDBJ whole genome shotgun (WGS) entry which is preliminary data.</text>
</comment>
<gene>
    <name evidence="2" type="ORF">GPECTOR_4g926</name>
</gene>
<dbReference type="PROSITE" id="PS00109">
    <property type="entry name" value="PROTEIN_KINASE_TYR"/>
    <property type="match status" value="1"/>
</dbReference>
<dbReference type="CDD" id="cd14014">
    <property type="entry name" value="STKc_PknB_like"/>
    <property type="match status" value="1"/>
</dbReference>
<dbReference type="Pfam" id="PF00069">
    <property type="entry name" value="Pkinase"/>
    <property type="match status" value="1"/>
</dbReference>
<feature type="domain" description="Protein kinase" evidence="1">
    <location>
        <begin position="173"/>
        <end position="512"/>
    </location>
</feature>
<proteinExistence type="predicted"/>
<dbReference type="InterPro" id="IPR008266">
    <property type="entry name" value="Tyr_kinase_AS"/>
</dbReference>
<dbReference type="Proteomes" id="UP000075714">
    <property type="component" value="Unassembled WGS sequence"/>
</dbReference>
<dbReference type="EMBL" id="LSYV01000005">
    <property type="protein sequence ID" value="KXZ54854.1"/>
    <property type="molecule type" value="Genomic_DNA"/>
</dbReference>
<dbReference type="SUPFAM" id="SSF56112">
    <property type="entry name" value="Protein kinase-like (PK-like)"/>
    <property type="match status" value="1"/>
</dbReference>
<dbReference type="Gene3D" id="1.10.510.10">
    <property type="entry name" value="Transferase(Phosphotransferase) domain 1"/>
    <property type="match status" value="1"/>
</dbReference>
<keyword evidence="3" id="KW-1185">Reference proteome</keyword>
<dbReference type="GO" id="GO:0004674">
    <property type="term" value="F:protein serine/threonine kinase activity"/>
    <property type="evidence" value="ECO:0007669"/>
    <property type="project" value="TreeGrafter"/>
</dbReference>
<protein>
    <recommendedName>
        <fullName evidence="1">Protein kinase domain-containing protein</fullName>
    </recommendedName>
</protein>
<dbReference type="Gene3D" id="3.30.200.20">
    <property type="entry name" value="Phosphorylase Kinase, domain 1"/>
    <property type="match status" value="1"/>
</dbReference>
<dbReference type="OrthoDB" id="310217at2759"/>
<organism evidence="2 3">
    <name type="scientific">Gonium pectorale</name>
    <name type="common">Green alga</name>
    <dbReference type="NCBI Taxonomy" id="33097"/>
    <lineage>
        <taxon>Eukaryota</taxon>
        <taxon>Viridiplantae</taxon>
        <taxon>Chlorophyta</taxon>
        <taxon>core chlorophytes</taxon>
        <taxon>Chlorophyceae</taxon>
        <taxon>CS clade</taxon>
        <taxon>Chlamydomonadales</taxon>
        <taxon>Volvocaceae</taxon>
        <taxon>Gonium</taxon>
    </lineage>
</organism>
<dbReference type="GO" id="GO:0005524">
    <property type="term" value="F:ATP binding"/>
    <property type="evidence" value="ECO:0007669"/>
    <property type="project" value="InterPro"/>
</dbReference>
<dbReference type="PANTHER" id="PTHR44329">
    <property type="entry name" value="SERINE/THREONINE-PROTEIN KINASE TNNI3K-RELATED"/>
    <property type="match status" value="1"/>
</dbReference>
<dbReference type="AlphaFoldDB" id="A0A150GYI6"/>
<dbReference type="InterPro" id="IPR051681">
    <property type="entry name" value="Ser/Thr_Kinases-Pseudokinases"/>
</dbReference>
<accession>A0A150GYI6</accession>